<proteinExistence type="predicted"/>
<dbReference type="Proteomes" id="UP001169066">
    <property type="component" value="Unassembled WGS sequence"/>
</dbReference>
<dbReference type="Gene3D" id="1.10.260.40">
    <property type="entry name" value="lambda repressor-like DNA-binding domains"/>
    <property type="match status" value="1"/>
</dbReference>
<reference evidence="2" key="1">
    <citation type="submission" date="2023-01" db="EMBL/GenBank/DDBJ databases">
        <title>Sulfurovum sp. XTW-4 genome assembly.</title>
        <authorList>
            <person name="Wang J."/>
        </authorList>
    </citation>
    <scope>NUCLEOTIDE SEQUENCE</scope>
    <source>
        <strain evidence="2">XTW-4</strain>
    </source>
</reference>
<evidence type="ECO:0000259" key="1">
    <source>
        <dbReference type="PROSITE" id="PS50943"/>
    </source>
</evidence>
<dbReference type="EMBL" id="JAQIBC010000003">
    <property type="protein sequence ID" value="MDM5263978.1"/>
    <property type="molecule type" value="Genomic_DNA"/>
</dbReference>
<gene>
    <name evidence="2" type="ORF">PF327_07175</name>
</gene>
<feature type="domain" description="HTH cro/C1-type" evidence="1">
    <location>
        <begin position="23"/>
        <end position="79"/>
    </location>
</feature>
<protein>
    <submittedName>
        <fullName evidence="2">Helix-turn-helix transcriptional regulator</fullName>
    </submittedName>
</protein>
<evidence type="ECO:0000313" key="2">
    <source>
        <dbReference type="EMBL" id="MDM5263978.1"/>
    </source>
</evidence>
<evidence type="ECO:0000313" key="3">
    <source>
        <dbReference type="Proteomes" id="UP001169066"/>
    </source>
</evidence>
<dbReference type="RefSeq" id="WP_289401908.1">
    <property type="nucleotide sequence ID" value="NZ_JAQIBC010000003.1"/>
</dbReference>
<organism evidence="2 3">
    <name type="scientific">Sulfurovum xiamenensis</name>
    <dbReference type="NCBI Taxonomy" id="3019066"/>
    <lineage>
        <taxon>Bacteria</taxon>
        <taxon>Pseudomonadati</taxon>
        <taxon>Campylobacterota</taxon>
        <taxon>Epsilonproteobacteria</taxon>
        <taxon>Campylobacterales</taxon>
        <taxon>Sulfurovaceae</taxon>
        <taxon>Sulfurovum</taxon>
    </lineage>
</organism>
<dbReference type="SUPFAM" id="SSF47413">
    <property type="entry name" value="lambda repressor-like DNA-binding domains"/>
    <property type="match status" value="1"/>
</dbReference>
<name>A0ABT7QSD6_9BACT</name>
<dbReference type="CDD" id="cd00093">
    <property type="entry name" value="HTH_XRE"/>
    <property type="match status" value="1"/>
</dbReference>
<keyword evidence="3" id="KW-1185">Reference proteome</keyword>
<accession>A0ABT7QSD6</accession>
<dbReference type="Pfam" id="PF01381">
    <property type="entry name" value="HTH_3"/>
    <property type="match status" value="1"/>
</dbReference>
<dbReference type="InterPro" id="IPR010982">
    <property type="entry name" value="Lambda_DNA-bd_dom_sf"/>
</dbReference>
<comment type="caution">
    <text evidence="2">The sequence shown here is derived from an EMBL/GenBank/DDBJ whole genome shotgun (WGS) entry which is preliminary data.</text>
</comment>
<dbReference type="InterPro" id="IPR001387">
    <property type="entry name" value="Cro/C1-type_HTH"/>
</dbReference>
<sequence>MKDIETLPENYIDRLYTQIGRNVKKAREKKGLTQLQLSQAIGHKSVTIVSLAEIHKGQHFNIEHLAKIAYVLEIDICNLLSKLPNE</sequence>
<dbReference type="PROSITE" id="PS50943">
    <property type="entry name" value="HTH_CROC1"/>
    <property type="match status" value="1"/>
</dbReference>